<dbReference type="GO" id="GO:0005737">
    <property type="term" value="C:cytoplasm"/>
    <property type="evidence" value="ECO:0007669"/>
    <property type="project" value="TreeGrafter"/>
</dbReference>
<sequence length="223" mass="26005">MGSRDRSDALPYWQVNVPEDQRVAECPDFLRGLSDKDQGIIATPDSEYHVQTWEEVCDIVRSNQLERFQRWPSDLRRYKAYTYNLAKQYGSVAEFILVERLGWDLPLEPKGAPFQHPDDFKVLYNDWPYGIESSIVHLVVWTKFELKEDPSTGDLTDVARREIDHFVTTTFRSRIPGAKLIWFKNWAALKSVHAVEHFHVMILDPDHGFIREVTNGDVPQCVR</sequence>
<gene>
    <name evidence="1" type="ORF">B0I35DRAFT_473682</name>
</gene>
<protein>
    <recommendedName>
        <fullName evidence="3">N-acetylglucosamine-induced protein 1</fullName>
    </recommendedName>
</protein>
<organism evidence="1 2">
    <name type="scientific">Stachybotrys elegans</name>
    <dbReference type="NCBI Taxonomy" id="80388"/>
    <lineage>
        <taxon>Eukaryota</taxon>
        <taxon>Fungi</taxon>
        <taxon>Dikarya</taxon>
        <taxon>Ascomycota</taxon>
        <taxon>Pezizomycotina</taxon>
        <taxon>Sordariomycetes</taxon>
        <taxon>Hypocreomycetidae</taxon>
        <taxon>Hypocreales</taxon>
        <taxon>Stachybotryaceae</taxon>
        <taxon>Stachybotrys</taxon>
    </lineage>
</organism>
<dbReference type="InterPro" id="IPR022036">
    <property type="entry name" value="DUF3605"/>
</dbReference>
<dbReference type="PANTHER" id="PTHR35020">
    <property type="entry name" value="N-ACETYLGLUCOSAMINE-INDUCED PROTEIN 1"/>
    <property type="match status" value="1"/>
</dbReference>
<dbReference type="AlphaFoldDB" id="A0A8K0WWU0"/>
<dbReference type="GO" id="GO:0006044">
    <property type="term" value="P:N-acetylglucosamine metabolic process"/>
    <property type="evidence" value="ECO:0007669"/>
    <property type="project" value="TreeGrafter"/>
</dbReference>
<dbReference type="EMBL" id="JAGPNK010000001">
    <property type="protein sequence ID" value="KAH7329037.1"/>
    <property type="molecule type" value="Genomic_DNA"/>
</dbReference>
<evidence type="ECO:0000313" key="1">
    <source>
        <dbReference type="EMBL" id="KAH7329037.1"/>
    </source>
</evidence>
<name>A0A8K0WWU0_9HYPO</name>
<dbReference type="Pfam" id="PF12239">
    <property type="entry name" value="DUF3605"/>
    <property type="match status" value="1"/>
</dbReference>
<dbReference type="Proteomes" id="UP000813444">
    <property type="component" value="Unassembled WGS sequence"/>
</dbReference>
<proteinExistence type="predicted"/>
<accession>A0A8K0WWU0</accession>
<dbReference type="PANTHER" id="PTHR35020:SF4">
    <property type="entry name" value="N-ACETYLGLUCOSAMINE-INDUCED PROTEIN 1"/>
    <property type="match status" value="1"/>
</dbReference>
<dbReference type="OrthoDB" id="10053431at2759"/>
<evidence type="ECO:0000313" key="2">
    <source>
        <dbReference type="Proteomes" id="UP000813444"/>
    </source>
</evidence>
<keyword evidence="2" id="KW-1185">Reference proteome</keyword>
<reference evidence="1" key="1">
    <citation type="journal article" date="2021" name="Nat. Commun.">
        <title>Genetic determinants of endophytism in the Arabidopsis root mycobiome.</title>
        <authorList>
            <person name="Mesny F."/>
            <person name="Miyauchi S."/>
            <person name="Thiergart T."/>
            <person name="Pickel B."/>
            <person name="Atanasova L."/>
            <person name="Karlsson M."/>
            <person name="Huettel B."/>
            <person name="Barry K.W."/>
            <person name="Haridas S."/>
            <person name="Chen C."/>
            <person name="Bauer D."/>
            <person name="Andreopoulos W."/>
            <person name="Pangilinan J."/>
            <person name="LaButti K."/>
            <person name="Riley R."/>
            <person name="Lipzen A."/>
            <person name="Clum A."/>
            <person name="Drula E."/>
            <person name="Henrissat B."/>
            <person name="Kohler A."/>
            <person name="Grigoriev I.V."/>
            <person name="Martin F.M."/>
            <person name="Hacquard S."/>
        </authorList>
    </citation>
    <scope>NUCLEOTIDE SEQUENCE</scope>
    <source>
        <strain evidence="1">MPI-CAGE-CH-0235</strain>
    </source>
</reference>
<comment type="caution">
    <text evidence="1">The sequence shown here is derived from an EMBL/GenBank/DDBJ whole genome shotgun (WGS) entry which is preliminary data.</text>
</comment>
<evidence type="ECO:0008006" key="3">
    <source>
        <dbReference type="Google" id="ProtNLM"/>
    </source>
</evidence>